<proteinExistence type="inferred from homology"/>
<sequence length="616" mass="69185">MKLNRWKSFIASKGLNPKKNRRTFASFLFGLTILVFLIFFMRFIYIVLVGKVGHESLDDKTQQLYRGSSVVKAKRGTIYDRNGEPIAEDATSYSLYAVLDETYLGMSPDGKQEREKLYVQSKDKEEIAKVLADNTNLEADFVMEQLSRNQKQVEFGSGGKNLTYEQKTKIEEALEKKEIKGIYFEKHQARMYPNGVFASHFIGYAQLADADDESKGLVGRMGIEEAQNDILSGEDGEIYFQKDSMQRPIPGTTSVLKEAKDGQDIYTTFDSRLQLYLEELLDETMKKYGPENITATLVEAKSGDIIAAGQRPSFNPETKEGLEDTEERPAMWRNLLVEEPIEPGSTMKVFTMSSALDLQVVNPDEYFQTGHIEVDDARINDWNPQGVGTVTFRQGFAWSSNVGMVLLQQRMGDEWQRYVKRFGFTKPTNINLPGENKGSIQKGTTVDRAMTAFGQAIYVTPMQMVQAYTAIANDGKMMKLNYIDKIVKQDGEEVYTEPEMLAKPIKPQSAHQTLQMMQGVVDDKQYGTGNNFAIEGYPIAAKTGTAQFFADGSYSTSEFLYSVVEIAPTDNPEYILYVTIKRPKEGTGTAGGVMVSEISNPLLKLALDLNIKNSEE</sequence>
<keyword evidence="7" id="KW-0133">Cell shape</keyword>
<keyword evidence="13" id="KW-0961">Cell wall biogenesis/degradation</keyword>
<feature type="domain" description="Penicillin-binding protein dimerisation" evidence="17">
    <location>
        <begin position="71"/>
        <end position="249"/>
    </location>
</feature>
<keyword evidence="4" id="KW-0132">Cell division</keyword>
<comment type="similarity">
    <text evidence="2">Belongs to the transpeptidase family.</text>
</comment>
<feature type="domain" description="Penicillin-binding protein transpeptidase" evidence="16">
    <location>
        <begin position="294"/>
        <end position="601"/>
    </location>
</feature>
<dbReference type="Gene3D" id="2.20.70.70">
    <property type="match status" value="1"/>
</dbReference>
<dbReference type="InterPro" id="IPR036138">
    <property type="entry name" value="PBP_dimer_sf"/>
</dbReference>
<evidence type="ECO:0000256" key="7">
    <source>
        <dbReference type="ARBA" id="ARBA00022960"/>
    </source>
</evidence>
<dbReference type="PANTHER" id="PTHR30627:SF26">
    <property type="entry name" value="PENICILLIN-BINDING PROTEIN 2B"/>
    <property type="match status" value="1"/>
</dbReference>
<dbReference type="Gene3D" id="3.40.710.10">
    <property type="entry name" value="DD-peptidase/beta-lactamase superfamily"/>
    <property type="match status" value="1"/>
</dbReference>
<dbReference type="InterPro" id="IPR005311">
    <property type="entry name" value="PBP_dimer"/>
</dbReference>
<feature type="transmembrane region" description="Helical" evidence="15">
    <location>
        <begin position="24"/>
        <end position="48"/>
    </location>
</feature>
<dbReference type="GO" id="GO:0008360">
    <property type="term" value="P:regulation of cell shape"/>
    <property type="evidence" value="ECO:0007669"/>
    <property type="project" value="UniProtKB-KW"/>
</dbReference>
<dbReference type="GO" id="GO:0071555">
    <property type="term" value="P:cell wall organization"/>
    <property type="evidence" value="ECO:0007669"/>
    <property type="project" value="UniProtKB-KW"/>
</dbReference>
<dbReference type="Pfam" id="PF03717">
    <property type="entry name" value="PBP_dimer"/>
    <property type="match status" value="1"/>
</dbReference>
<keyword evidence="5 15" id="KW-0812">Transmembrane</keyword>
<evidence type="ECO:0000256" key="3">
    <source>
        <dbReference type="ARBA" id="ARBA00022475"/>
    </source>
</evidence>
<protein>
    <submittedName>
        <fullName evidence="18">Penicillin-binding protein 2</fullName>
    </submittedName>
</protein>
<dbReference type="RefSeq" id="WP_126762598.1">
    <property type="nucleotide sequence ID" value="NZ_BKBT01000009.1"/>
</dbReference>
<evidence type="ECO:0000256" key="4">
    <source>
        <dbReference type="ARBA" id="ARBA00022618"/>
    </source>
</evidence>
<evidence type="ECO:0000256" key="5">
    <source>
        <dbReference type="ARBA" id="ARBA00022692"/>
    </source>
</evidence>
<dbReference type="GO" id="GO:0051301">
    <property type="term" value="P:cell division"/>
    <property type="evidence" value="ECO:0007669"/>
    <property type="project" value="UniProtKB-KW"/>
</dbReference>
<accession>A0AAF0BIK0</accession>
<evidence type="ECO:0000256" key="12">
    <source>
        <dbReference type="ARBA" id="ARBA00023306"/>
    </source>
</evidence>
<dbReference type="SUPFAM" id="SSF56519">
    <property type="entry name" value="Penicillin binding protein dimerisation domain"/>
    <property type="match status" value="1"/>
</dbReference>
<dbReference type="SUPFAM" id="SSF56601">
    <property type="entry name" value="beta-lactamase/transpeptidase-like"/>
    <property type="match status" value="1"/>
</dbReference>
<gene>
    <name evidence="18" type="ORF">PML95_04850</name>
</gene>
<dbReference type="InterPro" id="IPR050515">
    <property type="entry name" value="Beta-lactam/transpept"/>
</dbReference>
<evidence type="ECO:0000256" key="11">
    <source>
        <dbReference type="ARBA" id="ARBA00023251"/>
    </source>
</evidence>
<dbReference type="Proteomes" id="UP001179600">
    <property type="component" value="Chromosome"/>
</dbReference>
<dbReference type="GeneID" id="72384899"/>
<dbReference type="AlphaFoldDB" id="A0AAF0BIK0"/>
<evidence type="ECO:0000256" key="6">
    <source>
        <dbReference type="ARBA" id="ARBA00022737"/>
    </source>
</evidence>
<evidence type="ECO:0000259" key="16">
    <source>
        <dbReference type="Pfam" id="PF00905"/>
    </source>
</evidence>
<evidence type="ECO:0000256" key="14">
    <source>
        <dbReference type="ARBA" id="ARBA00055980"/>
    </source>
</evidence>
<dbReference type="InterPro" id="IPR012338">
    <property type="entry name" value="Beta-lactam/transpept-like"/>
</dbReference>
<dbReference type="Gene3D" id="3.90.1310.10">
    <property type="entry name" value="Penicillin-binding protein 2a (Domain 2)"/>
    <property type="match status" value="1"/>
</dbReference>
<comment type="subcellular location">
    <subcellularLocation>
        <location evidence="1">Cell membrane</location>
        <topology evidence="1">Single-pass membrane protein</topology>
    </subcellularLocation>
</comment>
<dbReference type="Gene3D" id="3.30.70.2110">
    <property type="match status" value="1"/>
</dbReference>
<keyword evidence="8" id="KW-0573">Peptidoglycan synthesis</keyword>
<dbReference type="Pfam" id="PF00905">
    <property type="entry name" value="Transpeptidase"/>
    <property type="match status" value="1"/>
</dbReference>
<evidence type="ECO:0000256" key="2">
    <source>
        <dbReference type="ARBA" id="ARBA00007171"/>
    </source>
</evidence>
<evidence type="ECO:0000256" key="1">
    <source>
        <dbReference type="ARBA" id="ARBA00004162"/>
    </source>
</evidence>
<evidence type="ECO:0000256" key="9">
    <source>
        <dbReference type="ARBA" id="ARBA00022989"/>
    </source>
</evidence>
<keyword evidence="6" id="KW-0677">Repeat</keyword>
<dbReference type="EMBL" id="CP116507">
    <property type="protein sequence ID" value="WCG23555.1"/>
    <property type="molecule type" value="Genomic_DNA"/>
</dbReference>
<name>A0AAF0BIK0_9ENTE</name>
<reference evidence="18" key="1">
    <citation type="submission" date="2023-01" db="EMBL/GenBank/DDBJ databases">
        <title>Oxazolidinone resistance genes in florfenicol resistant enterococci from beef cattle and veal calves at slaughter.</title>
        <authorList>
            <person name="Biggel M."/>
        </authorList>
    </citation>
    <scope>NUCLEOTIDE SEQUENCE</scope>
    <source>
        <strain evidence="18">K204-1</strain>
    </source>
</reference>
<evidence type="ECO:0000256" key="10">
    <source>
        <dbReference type="ARBA" id="ARBA00023136"/>
    </source>
</evidence>
<dbReference type="InterPro" id="IPR001460">
    <property type="entry name" value="PCN-bd_Tpept"/>
</dbReference>
<keyword evidence="9 15" id="KW-1133">Transmembrane helix</keyword>
<dbReference type="PANTHER" id="PTHR30627">
    <property type="entry name" value="PEPTIDOGLYCAN D,D-TRANSPEPTIDASE"/>
    <property type="match status" value="1"/>
</dbReference>
<evidence type="ECO:0000256" key="13">
    <source>
        <dbReference type="ARBA" id="ARBA00023316"/>
    </source>
</evidence>
<keyword evidence="11" id="KW-0046">Antibiotic resistance</keyword>
<comment type="function">
    <text evidence="14">A transpeptidase that forms peptide cross-links between adjacent glycan strands in cell wall peptidoglycan (PG). Part of the divisome machinery that synthesizes the septal cross wall. Beta-lactams inactivate the PBPs by acylating an essential serine residue in the active site of these proteins.</text>
</comment>
<evidence type="ECO:0000256" key="8">
    <source>
        <dbReference type="ARBA" id="ARBA00022984"/>
    </source>
</evidence>
<dbReference type="GO" id="GO:0008658">
    <property type="term" value="F:penicillin binding"/>
    <property type="evidence" value="ECO:0007669"/>
    <property type="project" value="InterPro"/>
</dbReference>
<dbReference type="GO" id="GO:0009252">
    <property type="term" value="P:peptidoglycan biosynthetic process"/>
    <property type="evidence" value="ECO:0007669"/>
    <property type="project" value="UniProtKB-KW"/>
</dbReference>
<evidence type="ECO:0000313" key="18">
    <source>
        <dbReference type="EMBL" id="WCG23555.1"/>
    </source>
</evidence>
<dbReference type="GO" id="GO:0046677">
    <property type="term" value="P:response to antibiotic"/>
    <property type="evidence" value="ECO:0007669"/>
    <property type="project" value="UniProtKB-KW"/>
</dbReference>
<evidence type="ECO:0000256" key="15">
    <source>
        <dbReference type="SAM" id="Phobius"/>
    </source>
</evidence>
<dbReference type="GO" id="GO:0005886">
    <property type="term" value="C:plasma membrane"/>
    <property type="evidence" value="ECO:0007669"/>
    <property type="project" value="UniProtKB-SubCell"/>
</dbReference>
<keyword evidence="12" id="KW-0131">Cell cycle</keyword>
<organism evidence="18 19">
    <name type="scientific">Vagococcus lutrae</name>
    <dbReference type="NCBI Taxonomy" id="81947"/>
    <lineage>
        <taxon>Bacteria</taxon>
        <taxon>Bacillati</taxon>
        <taxon>Bacillota</taxon>
        <taxon>Bacilli</taxon>
        <taxon>Lactobacillales</taxon>
        <taxon>Enterococcaceae</taxon>
        <taxon>Vagococcus</taxon>
    </lineage>
</organism>
<dbReference type="FunFam" id="3.40.710.10:FF:000095">
    <property type="entry name" value="Penicillin-binding protein 2x"/>
    <property type="match status" value="1"/>
</dbReference>
<keyword evidence="3" id="KW-1003">Cell membrane</keyword>
<evidence type="ECO:0000313" key="19">
    <source>
        <dbReference type="Proteomes" id="UP001179600"/>
    </source>
</evidence>
<keyword evidence="10 15" id="KW-0472">Membrane</keyword>
<evidence type="ECO:0000259" key="17">
    <source>
        <dbReference type="Pfam" id="PF03717"/>
    </source>
</evidence>